<dbReference type="EC" id="5.2.1.8" evidence="7"/>
<dbReference type="InterPro" id="IPR000774">
    <property type="entry name" value="PPIase_FKBP_N"/>
</dbReference>
<keyword evidence="3 9" id="KW-0732">Signal</keyword>
<protein>
    <recommendedName>
        <fullName evidence="7">Peptidyl-prolyl cis-trans isomerase</fullName>
        <ecNumber evidence="7">5.2.1.8</ecNumber>
    </recommendedName>
</protein>
<dbReference type="Pfam" id="PF00254">
    <property type="entry name" value="FKBP_C"/>
    <property type="match status" value="1"/>
</dbReference>
<feature type="domain" description="PPIase FKBP-type" evidence="10">
    <location>
        <begin position="145"/>
        <end position="231"/>
    </location>
</feature>
<dbReference type="STRING" id="437022.CC99x_00782"/>
<dbReference type="AlphaFoldDB" id="A0A0A7UZL2"/>
<reference evidence="12" key="2">
    <citation type="submission" date="2015-09" db="EMBL/GenBank/DDBJ databases">
        <title>Draft Genome Sequences of Two Novel Amoeba-resistant Intranuclear Bacteria, Candidatus Berkiella cookevillensis and Candidatus Berkiella aquae.</title>
        <authorList>
            <person name="Mehari Y.T."/>
            <person name="Arivett B.A."/>
            <person name="Farone A.L."/>
            <person name="Gunderson J.H."/>
            <person name="Farone M.B."/>
        </authorList>
    </citation>
    <scope>NUCLEOTIDE SEQUENCE [LARGE SCALE GENOMIC DNA]</scope>
    <source>
        <strain evidence="12">CC99</strain>
    </source>
</reference>
<dbReference type="GO" id="GO:0016020">
    <property type="term" value="C:membrane"/>
    <property type="evidence" value="ECO:0007669"/>
    <property type="project" value="InterPro"/>
</dbReference>
<evidence type="ECO:0000256" key="3">
    <source>
        <dbReference type="ARBA" id="ARBA00022729"/>
    </source>
</evidence>
<dbReference type="RefSeq" id="WP_077065350.1">
    <property type="nucleotide sequence ID" value="NZ_LKHV02000001.1"/>
</dbReference>
<sequence length="260" mass="28513">MKTRLAALCLASMMTTAFAANDTKATSLNGKEEKVSYSIGVDIGKSFHEQNIAVNEKAFLAGVRDGQKNKPELMTDAEIRETLLALQTELMEKQKEATKKVAMKNKIDGDKFLEENKKRTDVKVTSTGLQYRILTEGKGDSPKSTDQVKTHYRGKLIDGTEFDSSYARGEPVTFPVNGVIPGWTEALQMMKPGSKWELFIPSNLAYGEQGIGDVIPPNSVLTFEVELISIEGSEPAANLSTDKKAQKTSSTQDKSKQAVK</sequence>
<reference evidence="13" key="3">
    <citation type="journal article" date="2016" name="Genome Announc.">
        <title>Draft Genome Sequences of Two Novel Amoeba-Resistant Intranuclear Bacteria, 'Candidatus Berkiella cookevillensis' and 'Candidatus Berkiella aquae'.</title>
        <authorList>
            <person name="Mehari Y.T."/>
            <person name="Arivett B.A."/>
            <person name="Farone A.L."/>
            <person name="Gunderson J.H."/>
            <person name="Farone M.B."/>
        </authorList>
    </citation>
    <scope>NUCLEOTIDE SEQUENCE</scope>
    <source>
        <strain evidence="13">CC99</strain>
    </source>
</reference>
<dbReference type="Gene3D" id="1.10.287.460">
    <property type="entry name" value="Peptidyl-prolyl cis-trans isomerase, FKBP-type, N-terminal domain"/>
    <property type="match status" value="1"/>
</dbReference>
<keyword evidence="4 6" id="KW-0697">Rotamase</keyword>
<evidence type="ECO:0000256" key="9">
    <source>
        <dbReference type="SAM" id="SignalP"/>
    </source>
</evidence>
<evidence type="ECO:0000256" key="7">
    <source>
        <dbReference type="RuleBase" id="RU003915"/>
    </source>
</evidence>
<dbReference type="OrthoDB" id="9814548at2"/>
<comment type="catalytic activity">
    <reaction evidence="1 6 7">
        <text>[protein]-peptidylproline (omega=180) = [protein]-peptidylproline (omega=0)</text>
        <dbReference type="Rhea" id="RHEA:16237"/>
        <dbReference type="Rhea" id="RHEA-COMP:10747"/>
        <dbReference type="Rhea" id="RHEA-COMP:10748"/>
        <dbReference type="ChEBI" id="CHEBI:83833"/>
        <dbReference type="ChEBI" id="CHEBI:83834"/>
        <dbReference type="EC" id="5.2.1.8"/>
    </reaction>
</comment>
<evidence type="ECO:0000256" key="2">
    <source>
        <dbReference type="ARBA" id="ARBA00006577"/>
    </source>
</evidence>
<dbReference type="EMBL" id="KP177956">
    <property type="protein sequence ID" value="AJA90912.1"/>
    <property type="molecule type" value="Genomic_DNA"/>
</dbReference>
<organism evidence="11">
    <name type="scientific">Candidatus Berkiella cookevillensis</name>
    <dbReference type="NCBI Taxonomy" id="437022"/>
    <lineage>
        <taxon>Bacteria</taxon>
        <taxon>Pseudomonadati</taxon>
        <taxon>Pseudomonadota</taxon>
        <taxon>Gammaproteobacteria</taxon>
        <taxon>Candidatus Berkiellales</taxon>
        <taxon>Candidatus Berkiellaceae</taxon>
        <taxon>Candidatus Berkiella</taxon>
    </lineage>
</organism>
<feature type="signal peptide" evidence="9">
    <location>
        <begin position="1"/>
        <end position="19"/>
    </location>
</feature>
<reference evidence="11" key="1">
    <citation type="journal article" date="2015" name="Int. J. Syst. Evol. Microbiol.">
        <title>Description of 'Candidatus Berkiella aquae' and 'Candidatus Berkiella cookevillensis', two intranuclear bacteria of freshwater amoebae.</title>
        <authorList>
            <person name="Mehari Y.T."/>
            <person name="Hayes B.J."/>
            <person name="Redding K.S."/>
            <person name="Mariappan P.V."/>
            <person name="Gunderson J.H."/>
            <person name="Farone A.L."/>
            <person name="Farone M.B."/>
        </authorList>
    </citation>
    <scope>NUCLEOTIDE SEQUENCE</scope>
    <source>
        <strain evidence="11">CC99</strain>
    </source>
</reference>
<feature type="chain" id="PRO_5011029965" description="Peptidyl-prolyl cis-trans isomerase" evidence="9">
    <location>
        <begin position="20"/>
        <end position="260"/>
    </location>
</feature>
<evidence type="ECO:0000256" key="6">
    <source>
        <dbReference type="PROSITE-ProRule" id="PRU00277"/>
    </source>
</evidence>
<dbReference type="NCBIfam" id="NF008602">
    <property type="entry name" value="PRK11570.1"/>
    <property type="match status" value="1"/>
</dbReference>
<dbReference type="InterPro" id="IPR036944">
    <property type="entry name" value="PPIase_FKBP_N_sf"/>
</dbReference>
<dbReference type="PANTHER" id="PTHR43811:SF19">
    <property type="entry name" value="39 KDA FK506-BINDING NUCLEAR PROTEIN"/>
    <property type="match status" value="1"/>
</dbReference>
<evidence type="ECO:0000313" key="14">
    <source>
        <dbReference type="Proteomes" id="UP000051494"/>
    </source>
</evidence>
<evidence type="ECO:0000313" key="11">
    <source>
        <dbReference type="EMBL" id="AJA90912.1"/>
    </source>
</evidence>
<dbReference type="PRINTS" id="PR01730">
    <property type="entry name" value="INFPOTNTIATR"/>
</dbReference>
<reference evidence="13" key="4">
    <citation type="submission" date="2021-06" db="EMBL/GenBank/DDBJ databases">
        <title>Genomic Description and Analysis of Intracellular Bacteria, Candidatus Berkiella cookevillensis and Candidatus Berkiella aquae.</title>
        <authorList>
            <person name="Kidane D.T."/>
            <person name="Mehari Y.T."/>
            <person name="Rice F.C."/>
            <person name="Arivett B.A."/>
            <person name="Farone A.L."/>
            <person name="Berk S.G."/>
            <person name="Farone M.B."/>
        </authorList>
    </citation>
    <scope>NUCLEOTIDE SEQUENCE</scope>
    <source>
        <strain evidence="13">CC99</strain>
    </source>
</reference>
<dbReference type="PATRIC" id="fig|1590042.3.peg.803"/>
<dbReference type="GO" id="GO:0003755">
    <property type="term" value="F:peptidyl-prolyl cis-trans isomerase activity"/>
    <property type="evidence" value="ECO:0007669"/>
    <property type="project" value="UniProtKB-UniRule"/>
</dbReference>
<keyword evidence="14" id="KW-1185">Reference proteome</keyword>
<gene>
    <name evidence="11" type="primary">mip</name>
    <name evidence="12" type="ORF">CC99x_00782</name>
    <name evidence="13" type="ORF">CC99x_008140</name>
</gene>
<name>A0A0A7UZL2_9GAMM</name>
<dbReference type="Gene3D" id="3.10.50.40">
    <property type="match status" value="1"/>
</dbReference>
<keyword evidence="5 6" id="KW-0413">Isomerase</keyword>
<dbReference type="EMBL" id="LKHV02000001">
    <property type="protein sequence ID" value="MCS5708874.1"/>
    <property type="molecule type" value="Genomic_DNA"/>
</dbReference>
<dbReference type="FunFam" id="3.10.50.40:FF:000004">
    <property type="entry name" value="Peptidyl-prolyl cis-trans isomerase"/>
    <property type="match status" value="1"/>
</dbReference>
<feature type="region of interest" description="Disordered" evidence="8">
    <location>
        <begin position="234"/>
        <end position="260"/>
    </location>
</feature>
<dbReference type="Pfam" id="PF01346">
    <property type="entry name" value="FKBP_N"/>
    <property type="match status" value="1"/>
</dbReference>
<evidence type="ECO:0000256" key="8">
    <source>
        <dbReference type="SAM" id="MobiDB-lite"/>
    </source>
</evidence>
<comment type="similarity">
    <text evidence="2 7">Belongs to the FKBP-type PPIase family.</text>
</comment>
<evidence type="ECO:0000256" key="1">
    <source>
        <dbReference type="ARBA" id="ARBA00000971"/>
    </source>
</evidence>
<dbReference type="InterPro" id="IPR008104">
    <property type="entry name" value="INFPOTNTIATR"/>
</dbReference>
<dbReference type="InterPro" id="IPR001179">
    <property type="entry name" value="PPIase_FKBP_dom"/>
</dbReference>
<dbReference type="PANTHER" id="PTHR43811">
    <property type="entry name" value="FKBP-TYPE PEPTIDYL-PROLYL CIS-TRANS ISOMERASE FKPA"/>
    <property type="match status" value="1"/>
</dbReference>
<proteinExistence type="inferred from homology"/>
<dbReference type="PROSITE" id="PS50059">
    <property type="entry name" value="FKBP_PPIASE"/>
    <property type="match status" value="1"/>
</dbReference>
<evidence type="ECO:0000256" key="5">
    <source>
        <dbReference type="ARBA" id="ARBA00023235"/>
    </source>
</evidence>
<dbReference type="GO" id="GO:0006457">
    <property type="term" value="P:protein folding"/>
    <property type="evidence" value="ECO:0007669"/>
    <property type="project" value="InterPro"/>
</dbReference>
<evidence type="ECO:0000259" key="10">
    <source>
        <dbReference type="PROSITE" id="PS50059"/>
    </source>
</evidence>
<evidence type="ECO:0000313" key="13">
    <source>
        <dbReference type="EMBL" id="MCS5708874.1"/>
    </source>
</evidence>
<dbReference type="EMBL" id="LKHV01000003">
    <property type="protein sequence ID" value="KRG19260.1"/>
    <property type="molecule type" value="Genomic_DNA"/>
</dbReference>
<dbReference type="Proteomes" id="UP000051494">
    <property type="component" value="Unassembled WGS sequence"/>
</dbReference>
<dbReference type="SUPFAM" id="SSF54534">
    <property type="entry name" value="FKBP-like"/>
    <property type="match status" value="1"/>
</dbReference>
<evidence type="ECO:0000256" key="4">
    <source>
        <dbReference type="ARBA" id="ARBA00023110"/>
    </source>
</evidence>
<dbReference type="InterPro" id="IPR046357">
    <property type="entry name" value="PPIase_dom_sf"/>
</dbReference>
<accession>A0A0A7UZL2</accession>
<evidence type="ECO:0000313" key="12">
    <source>
        <dbReference type="EMBL" id="KRG19260.1"/>
    </source>
</evidence>